<reference evidence="1" key="1">
    <citation type="submission" date="2022-03" db="EMBL/GenBank/DDBJ databases">
        <authorList>
            <person name="Sayadi A."/>
        </authorList>
    </citation>
    <scope>NUCLEOTIDE SEQUENCE</scope>
</reference>
<name>A0A9P0KNL6_ACAOB</name>
<evidence type="ECO:0000313" key="2">
    <source>
        <dbReference type="Proteomes" id="UP001152888"/>
    </source>
</evidence>
<evidence type="ECO:0000313" key="1">
    <source>
        <dbReference type="EMBL" id="CAH1979135.1"/>
    </source>
</evidence>
<organism evidence="1 2">
    <name type="scientific">Acanthoscelides obtectus</name>
    <name type="common">Bean weevil</name>
    <name type="synonym">Bruchus obtectus</name>
    <dbReference type="NCBI Taxonomy" id="200917"/>
    <lineage>
        <taxon>Eukaryota</taxon>
        <taxon>Metazoa</taxon>
        <taxon>Ecdysozoa</taxon>
        <taxon>Arthropoda</taxon>
        <taxon>Hexapoda</taxon>
        <taxon>Insecta</taxon>
        <taxon>Pterygota</taxon>
        <taxon>Neoptera</taxon>
        <taxon>Endopterygota</taxon>
        <taxon>Coleoptera</taxon>
        <taxon>Polyphaga</taxon>
        <taxon>Cucujiformia</taxon>
        <taxon>Chrysomeloidea</taxon>
        <taxon>Chrysomelidae</taxon>
        <taxon>Bruchinae</taxon>
        <taxon>Bruchini</taxon>
        <taxon>Acanthoscelides</taxon>
    </lineage>
</organism>
<accession>A0A9P0KNL6</accession>
<protein>
    <submittedName>
        <fullName evidence="1">Uncharacterized protein</fullName>
    </submittedName>
</protein>
<keyword evidence="2" id="KW-1185">Reference proteome</keyword>
<gene>
    <name evidence="1" type="ORF">ACAOBT_LOCUS13309</name>
</gene>
<sequence length="30" mass="3757">MPWMVENTPVVEWNRPSDYFYHSPFVEERN</sequence>
<dbReference type="AlphaFoldDB" id="A0A9P0KNL6"/>
<dbReference type="Proteomes" id="UP001152888">
    <property type="component" value="Unassembled WGS sequence"/>
</dbReference>
<proteinExistence type="predicted"/>
<comment type="caution">
    <text evidence="1">The sequence shown here is derived from an EMBL/GenBank/DDBJ whole genome shotgun (WGS) entry which is preliminary data.</text>
</comment>
<dbReference type="EMBL" id="CAKOFQ010006876">
    <property type="protein sequence ID" value="CAH1979135.1"/>
    <property type="molecule type" value="Genomic_DNA"/>
</dbReference>